<dbReference type="Gene3D" id="1.25.40.10">
    <property type="entry name" value="Tetratricopeptide repeat domain"/>
    <property type="match status" value="2"/>
</dbReference>
<dbReference type="InterPro" id="IPR004155">
    <property type="entry name" value="PBS_lyase_HEAT"/>
</dbReference>
<dbReference type="PROSITE" id="PS00678">
    <property type="entry name" value="WD_REPEATS_1"/>
    <property type="match status" value="6"/>
</dbReference>
<dbReference type="SMART" id="SM00320">
    <property type="entry name" value="WD40"/>
    <property type="match status" value="18"/>
</dbReference>
<dbReference type="InterPro" id="IPR055442">
    <property type="entry name" value="Beta-prop_EML-like_2nd"/>
</dbReference>
<dbReference type="Gene3D" id="2.130.10.10">
    <property type="entry name" value="YVTN repeat-like/Quinoprotein amine dehydrogenase"/>
    <property type="match status" value="7"/>
</dbReference>
<feature type="repeat" description="WD" evidence="3">
    <location>
        <begin position="672"/>
        <end position="713"/>
    </location>
</feature>
<protein>
    <submittedName>
        <fullName evidence="7">Uncharacterized protein</fullName>
    </submittedName>
</protein>
<dbReference type="PANTHER" id="PTHR19879">
    <property type="entry name" value="TRANSCRIPTION INITIATION FACTOR TFIID"/>
    <property type="match status" value="1"/>
</dbReference>
<evidence type="ECO:0000256" key="1">
    <source>
        <dbReference type="ARBA" id="ARBA00022574"/>
    </source>
</evidence>
<dbReference type="Gene3D" id="3.40.50.1460">
    <property type="match status" value="1"/>
</dbReference>
<feature type="repeat" description="WD" evidence="3">
    <location>
        <begin position="714"/>
        <end position="755"/>
    </location>
</feature>
<feature type="domain" description="EML-like second beta-propeller" evidence="6">
    <location>
        <begin position="683"/>
        <end position="840"/>
    </location>
</feature>
<evidence type="ECO:0000259" key="6">
    <source>
        <dbReference type="Pfam" id="PF23414"/>
    </source>
</evidence>
<dbReference type="PROSITE" id="PS50082">
    <property type="entry name" value="WD_REPEATS_2"/>
    <property type="match status" value="15"/>
</dbReference>
<dbReference type="InterPro" id="IPR001680">
    <property type="entry name" value="WD40_rpt"/>
</dbReference>
<dbReference type="SUPFAM" id="SSF52129">
    <property type="entry name" value="Caspase-like"/>
    <property type="match status" value="1"/>
</dbReference>
<feature type="repeat" description="WD" evidence="3">
    <location>
        <begin position="1128"/>
        <end position="1169"/>
    </location>
</feature>
<sequence length="2903" mass="326566">MRAIILFWLVLTFATAQHNMQHVPHRKAKDKHHIVKYTKNLGGISILGHSHDFGTRLKYNKYHALVLGINRYDNFTNLTAPNFDAAEVASVLDLRYKFDNIVLLVDQPPRVFLGNVKRKVLPRINRQVIVDELQKLKRKVQPGDALLFYYAGHGIPGYLVAADSKDSTTTMFSLSKIAQELESMSARHTLMILDSCFSGSMFEAKYRPSFSHLTNKSFFSPGGNNLSRLFKRRVFQVITSGSSDEAVADKIQASTEYAQKFKNSRGHSPFTAVLLQALYGFIGRSDGIILTSQLGYYMADVLVNDEDVAASQVPRYANLGGEGDFLFIPAYKVINPKLIAPLYQEGKVYEQLRMSACYALRDFIEASSSQEQAFFMRSVIVHLTQLLEDMQSSPRLAACEVLADWASIHGNQIEEFSKVVVPMTKLLGAQSSSEFLKSAAARCLGKLPKYSTKQSLLAIHEYNEALLQKWTKISRGRFLPVKVKARRTSIENTRGNLTIENLELTRETCEWLLTTGIKLIEEDERQADKNHEMGKALLEKSQSLAKEKRFFESKLLAARTIRSKNNQRPLLKKNTPSWRTAQNLIARGPNLQLMMQIPVDLDIKMSHGTVEESGSYIDENTQYEAFRHKGSILATCFGRYGNTFLSGGEDATIKLWNINSLGFQDQRRLQTFTGHSAVVNSVVYSPDNKTFVSGSDDRSIKLWDIKTNHEIFTCTSHHGAVNSVAYSPDGKTFVSGSDDHSIKIWDAATGEEILSCIAHSAAVNSVAYSPDGKMLISGSDDHSIKIWDAATGEEIRSCIAHRGAVNSVAYSPDGKTFVSGSDDRSIKIWNAKTGKEILSCTEHSAVNSIAYSPDGKTFVSGSDDYSVKLWDITNGISIKTMYGHYSKVLSTNFSADGGKLISASEQGNIKLWNITTYQMNNPSTDGITYINFVPSGEHFLFQAANGTIQRQNFTPKRNLQQLLIDSQMLVSTCSYDGRLLAVGKKNALDLWEIGEQKCTLRNRSSQSGKINAVEFSRDGEMLAYASSNTIKIRDVVLGSIMAALKGHSAPIHHVRFDPSGHALASASMDKTIRLWNTKNGHEIATLWGHSGYIHALVYSADGKWLVSADSEGKVFIWNPLTGQKIADFSANSENVLCLAFSPDSKILACGGKDKSIKMWDVNTQRLVAVVMDEAPVTSIAFSPDGTLLASGTSTHSVRLWDARISKKVMTLKAHDANIQKVFCGENNTFFSVANDGSIAMWNKLRKEKSLPAVDHSAITIAPNAKSIAMAQHKTVRLMDVSGNTTSTFETDNIVCSMAFSKNGQNLAVAQYNSIHVWSTFNNKKIAVFEGHDREITTLAFGDKFLVSAGLDNIIKLWDVENNTLVANLLGHTRNIHHLVFDQAEKLLASASADKTIIVWDTSTFKKVFTLAGHTSGVNSVIFSPQNHFLISASNDKTIKVWDVESGHEIETLHGHQSYVSDLGFSDDGKNLISGSWDRTIKIWDFATLSFDKYLELYDLESTHRSNQQLFFDGHSYAQNNKTRCRKLINCGNLDAAVFVFSHLTVEDKKALRAYLIYELAKTQMETANIGRKSLSAKRNKQIHTVTTASFDAQNMNATLCVASVDAENFHLALDYYDKIRSTQKKQKLRKHIVDHLIRKITDCIESQAVPLDKYLKYVDTLQIDLFNYLHVQHFFAIGISYLHQGNFVKAWPYLKKSSPLHQAYRYLLLIGYAKRAKKEQLLPEMIAKAQQERQNSFSWNLLDFYTENISEQQLFAMADIENADKQVRLCEFYYYVGLHHLNRGDVKRAQLYFENCVKYTVGKHIEPHLASIELQRLKQQKRQRNTRLTPYINRAKRYIEQNEINKAITEYTLALQLFPDNPHLYVKRAAMYKKQSNNDACIVDYLHAIAHGAPQEADQIKQLSPSLLQKILRGRDTQIKMIALNIVAQKSFGNLAEVIAQNIDQQEKNVQVAAIHCLGKIGNADTLKFLAKYVTSEDAWIRNVTLDSLKSIHPYWVYLPQAKSMVSEILQGLAHKSLPVHVISLKLLENIDKSWIDTPQVKKIATQFIGYLSSEDLEFLKIVQKVLQNSVVETTVPILIEQAANNSAMRQQVYKMIYRIYQNASTQKSPQTVETIHAILVKSLQSPQWQIRLTAIQIVKELNYDTPELMKLVKDKNAKIRLESVQALIKLRCKMLANEYRRLLDDNQQIQLQVLKILPQIADKSIVPKVITFLERRNFTLQIEAIRALKSIAKSPVPQLEPLLSSHNNLLVLETIKALQRLGTKSTVPKLFPLLAHRNESIRIEARKAIEIIGARPFVTDLVALVDVSSQETQLEITKILKRVGDKNLQPLLLKLLKNSSGKLKAEVIYTLRRYGNARLAPELVKMFDDHSKEVKIAAIKALQKFGNNSYIPDFAAMLGDNNISVKMAAISALENLNTKQTITPLFQVVTNQKEPSEVRVEALYALENHVPEVILELINIHTKERDSEVATTIRSIIENALYEYQHEISTKLLQSLKSKNKEQRTTAIFGLRMIGQINPARLTQLLRDSAPQIRALAAKLSGEIGGVSDINLIKALKDNEPIIGIAATIALAKIGELSAMRRLVDLLSKTNDKKMRRTIIKVLGNTKNKIVVPILEKHLQDHDDATRKSAALLLGEIGNARTVRQLLELLQDPNQEVQNCAVKSIVQISQRLPQKLTYIIPKILSDVKDKYQVNAIFTNLCPALKNRYSTPFDNLYSRHEYIKELLMDKEELNIHELLVDLREGKKYAKEVAAYSIAKFAIDSAPFLENLLQDNDPGVRLIAAYTLNKTMPNQKYVDAMNTSKLQATQTLEIFNNIFACQVWQAYQAQRIEDIDEVTLSLLATSQHIYQKNIAIIAYAWIGKTELAKSVFEESKKQKGYYFEKAIEKAFTNQKSLSDFLTNL</sequence>
<dbReference type="InterPro" id="IPR015943">
    <property type="entry name" value="WD40/YVTN_repeat-like_dom_sf"/>
</dbReference>
<feature type="domain" description="Peptidase C14 caspase" evidence="5">
    <location>
        <begin position="63"/>
        <end position="278"/>
    </location>
</feature>
<feature type="repeat" description="WD" evidence="3">
    <location>
        <begin position="1086"/>
        <end position="1127"/>
    </location>
</feature>
<gene>
    <name evidence="7" type="ORF">UABAM_04518</name>
</gene>
<dbReference type="Pfam" id="PF23414">
    <property type="entry name" value="Beta-prop_EML_2"/>
    <property type="match status" value="1"/>
</dbReference>
<evidence type="ECO:0000313" key="7">
    <source>
        <dbReference type="EMBL" id="BBM86132.1"/>
    </source>
</evidence>
<dbReference type="PRINTS" id="PR00320">
    <property type="entry name" value="GPROTEINBRPT"/>
</dbReference>
<proteinExistence type="predicted"/>
<dbReference type="PROSITE" id="PS50294">
    <property type="entry name" value="WD_REPEATS_REGION"/>
    <property type="match status" value="15"/>
</dbReference>
<dbReference type="SUPFAM" id="SSF48452">
    <property type="entry name" value="TPR-like"/>
    <property type="match status" value="2"/>
</dbReference>
<dbReference type="InterPro" id="IPR016024">
    <property type="entry name" value="ARM-type_fold"/>
</dbReference>
<evidence type="ECO:0000256" key="4">
    <source>
        <dbReference type="PROSITE-ProRule" id="PRU00339"/>
    </source>
</evidence>
<feature type="repeat" description="WD" evidence="3">
    <location>
        <begin position="756"/>
        <end position="797"/>
    </location>
</feature>
<dbReference type="KEGG" id="uam:UABAM_04518"/>
<dbReference type="PANTHER" id="PTHR19879:SF9">
    <property type="entry name" value="TRANSCRIPTION INITIATION FACTOR TFIID SUBUNIT 5"/>
    <property type="match status" value="1"/>
</dbReference>
<dbReference type="InterPro" id="IPR036322">
    <property type="entry name" value="WD40_repeat_dom_sf"/>
</dbReference>
<keyword evidence="8" id="KW-1185">Reference proteome</keyword>
<dbReference type="PROSITE" id="PS50005">
    <property type="entry name" value="TPR"/>
    <property type="match status" value="1"/>
</dbReference>
<dbReference type="InterPro" id="IPR019734">
    <property type="entry name" value="TPR_rpt"/>
</dbReference>
<dbReference type="SMART" id="SM00028">
    <property type="entry name" value="TPR"/>
    <property type="match status" value="4"/>
</dbReference>
<evidence type="ECO:0000256" key="3">
    <source>
        <dbReference type="PROSITE-ProRule" id="PRU00221"/>
    </source>
</evidence>
<keyword evidence="4" id="KW-0802">TPR repeat</keyword>
<evidence type="ECO:0000256" key="2">
    <source>
        <dbReference type="ARBA" id="ARBA00022737"/>
    </source>
</evidence>
<dbReference type="GO" id="GO:0004197">
    <property type="term" value="F:cysteine-type endopeptidase activity"/>
    <property type="evidence" value="ECO:0007669"/>
    <property type="project" value="InterPro"/>
</dbReference>
<dbReference type="InterPro" id="IPR029030">
    <property type="entry name" value="Caspase-like_dom_sf"/>
</dbReference>
<dbReference type="Pfam" id="PF13646">
    <property type="entry name" value="HEAT_2"/>
    <property type="match status" value="3"/>
</dbReference>
<keyword evidence="1 3" id="KW-0853">WD repeat</keyword>
<feature type="repeat" description="WD" evidence="3">
    <location>
        <begin position="1410"/>
        <end position="1451"/>
    </location>
</feature>
<reference evidence="7 8" key="1">
    <citation type="submission" date="2019-08" db="EMBL/GenBank/DDBJ databases">
        <title>Complete genome sequence of Candidatus Uab amorphum.</title>
        <authorList>
            <person name="Shiratori T."/>
            <person name="Suzuki S."/>
            <person name="Kakizawa Y."/>
            <person name="Ishida K."/>
        </authorList>
    </citation>
    <scope>NUCLEOTIDE SEQUENCE [LARGE SCALE GENOMIC DNA]</scope>
    <source>
        <strain evidence="7 8">SRT547</strain>
    </source>
</reference>
<dbReference type="SUPFAM" id="SSF48371">
    <property type="entry name" value="ARM repeat"/>
    <property type="match status" value="4"/>
</dbReference>
<dbReference type="SUPFAM" id="SSF82171">
    <property type="entry name" value="DPP6 N-terminal domain-like"/>
    <property type="match status" value="1"/>
</dbReference>
<evidence type="ECO:0000259" key="5">
    <source>
        <dbReference type="Pfam" id="PF00656"/>
    </source>
</evidence>
<dbReference type="RefSeq" id="WP_173013495.1">
    <property type="nucleotide sequence ID" value="NZ_AP019860.1"/>
</dbReference>
<accession>A0A5S9F514</accession>
<dbReference type="InterPro" id="IPR011047">
    <property type="entry name" value="Quinoprotein_ADH-like_sf"/>
</dbReference>
<dbReference type="SMART" id="SM00567">
    <property type="entry name" value="EZ_HEAT"/>
    <property type="match status" value="12"/>
</dbReference>
<name>A0A5S9F514_UABAM</name>
<organism evidence="7 8">
    <name type="scientific">Uabimicrobium amorphum</name>
    <dbReference type="NCBI Taxonomy" id="2596890"/>
    <lineage>
        <taxon>Bacteria</taxon>
        <taxon>Pseudomonadati</taxon>
        <taxon>Planctomycetota</taxon>
        <taxon>Candidatus Uabimicrobiia</taxon>
        <taxon>Candidatus Uabimicrobiales</taxon>
        <taxon>Candidatus Uabimicrobiaceae</taxon>
        <taxon>Candidatus Uabimicrobium</taxon>
    </lineage>
</organism>
<dbReference type="InterPro" id="IPR011990">
    <property type="entry name" value="TPR-like_helical_dom_sf"/>
</dbReference>
<feature type="repeat" description="WD" evidence="3">
    <location>
        <begin position="625"/>
        <end position="660"/>
    </location>
</feature>
<dbReference type="Pfam" id="PF00400">
    <property type="entry name" value="WD40"/>
    <property type="match status" value="10"/>
</dbReference>
<dbReference type="InterPro" id="IPR020472">
    <property type="entry name" value="WD40_PAC1"/>
</dbReference>
<feature type="repeat" description="WD" evidence="3">
    <location>
        <begin position="1044"/>
        <end position="1085"/>
    </location>
</feature>
<keyword evidence="2" id="KW-0677">Repeat</keyword>
<feature type="repeat" description="WD" evidence="3">
    <location>
        <begin position="881"/>
        <end position="922"/>
    </location>
</feature>
<feature type="repeat" description="WD" evidence="3">
    <location>
        <begin position="844"/>
        <end position="880"/>
    </location>
</feature>
<dbReference type="InterPro" id="IPR019775">
    <property type="entry name" value="WD40_repeat_CS"/>
</dbReference>
<feature type="repeat" description="WD" evidence="3">
    <location>
        <begin position="1328"/>
        <end position="1367"/>
    </location>
</feature>
<dbReference type="SUPFAM" id="SSF50998">
    <property type="entry name" value="Quinoprotein alcohol dehydrogenase-like"/>
    <property type="match status" value="2"/>
</dbReference>
<feature type="repeat" description="WD" evidence="3">
    <location>
        <begin position="798"/>
        <end position="839"/>
    </location>
</feature>
<dbReference type="EMBL" id="AP019860">
    <property type="protein sequence ID" value="BBM86132.1"/>
    <property type="molecule type" value="Genomic_DNA"/>
</dbReference>
<dbReference type="InterPro" id="IPR011600">
    <property type="entry name" value="Pept_C14_caspase"/>
</dbReference>
<dbReference type="Proteomes" id="UP000326354">
    <property type="component" value="Chromosome"/>
</dbReference>
<dbReference type="Pfam" id="PF00656">
    <property type="entry name" value="Peptidase_C14"/>
    <property type="match status" value="1"/>
</dbReference>
<dbReference type="InterPro" id="IPR011989">
    <property type="entry name" value="ARM-like"/>
</dbReference>
<feature type="repeat" description="WD" evidence="3">
    <location>
        <begin position="1169"/>
        <end position="1210"/>
    </location>
</feature>
<dbReference type="SUPFAM" id="SSF50978">
    <property type="entry name" value="WD40 repeat-like"/>
    <property type="match status" value="1"/>
</dbReference>
<feature type="repeat" description="TPR" evidence="4">
    <location>
        <begin position="1828"/>
        <end position="1861"/>
    </location>
</feature>
<feature type="repeat" description="WD" evidence="3">
    <location>
        <begin position="1452"/>
        <end position="1487"/>
    </location>
</feature>
<evidence type="ECO:0000313" key="8">
    <source>
        <dbReference type="Proteomes" id="UP000326354"/>
    </source>
</evidence>
<dbReference type="CDD" id="cd00200">
    <property type="entry name" value="WD40"/>
    <property type="match status" value="2"/>
</dbReference>
<feature type="repeat" description="WD" evidence="3">
    <location>
        <begin position="1368"/>
        <end position="1409"/>
    </location>
</feature>
<dbReference type="Gene3D" id="1.25.10.10">
    <property type="entry name" value="Leucine-rich Repeat Variant"/>
    <property type="match status" value="5"/>
</dbReference>
<dbReference type="GO" id="GO:0006508">
    <property type="term" value="P:proteolysis"/>
    <property type="evidence" value="ECO:0007669"/>
    <property type="project" value="InterPro"/>
</dbReference>